<evidence type="ECO:0000256" key="2">
    <source>
        <dbReference type="SAM" id="MobiDB-lite"/>
    </source>
</evidence>
<organism evidence="4 5">
    <name type="scientific">Roseospira goensis</name>
    <dbReference type="NCBI Taxonomy" id="391922"/>
    <lineage>
        <taxon>Bacteria</taxon>
        <taxon>Pseudomonadati</taxon>
        <taxon>Pseudomonadota</taxon>
        <taxon>Alphaproteobacteria</taxon>
        <taxon>Rhodospirillales</taxon>
        <taxon>Rhodospirillaceae</taxon>
        <taxon>Roseospira</taxon>
    </lineage>
</organism>
<keyword evidence="3" id="KW-0472">Membrane</keyword>
<feature type="region of interest" description="Disordered" evidence="2">
    <location>
        <begin position="293"/>
        <end position="314"/>
    </location>
</feature>
<feature type="compositionally biased region" description="Low complexity" evidence="2">
    <location>
        <begin position="802"/>
        <end position="813"/>
    </location>
</feature>
<keyword evidence="5" id="KW-1185">Reference proteome</keyword>
<evidence type="ECO:0000256" key="1">
    <source>
        <dbReference type="SAM" id="Coils"/>
    </source>
</evidence>
<dbReference type="Proteomes" id="UP000555728">
    <property type="component" value="Unassembled WGS sequence"/>
</dbReference>
<feature type="compositionally biased region" description="Pro residues" evidence="2">
    <location>
        <begin position="647"/>
        <end position="667"/>
    </location>
</feature>
<gene>
    <name evidence="4" type="ORF">GGD88_000819</name>
</gene>
<proteinExistence type="predicted"/>
<feature type="transmembrane region" description="Helical" evidence="3">
    <location>
        <begin position="20"/>
        <end position="38"/>
    </location>
</feature>
<feature type="transmembrane region" description="Helical" evidence="3">
    <location>
        <begin position="141"/>
        <end position="158"/>
    </location>
</feature>
<keyword evidence="3" id="KW-1133">Transmembrane helix</keyword>
<protein>
    <submittedName>
        <fullName evidence="4">Uncharacterized protein (TIGR02302 family)</fullName>
    </submittedName>
</protein>
<comment type="caution">
    <text evidence="4">The sequence shown here is derived from an EMBL/GenBank/DDBJ whole genome shotgun (WGS) entry which is preliminary data.</text>
</comment>
<evidence type="ECO:0000313" key="4">
    <source>
        <dbReference type="EMBL" id="MBB4285102.1"/>
    </source>
</evidence>
<dbReference type="InterPro" id="IPR012683">
    <property type="entry name" value="CHP02302_TM"/>
</dbReference>
<dbReference type="Pfam" id="PF13779">
    <property type="entry name" value="DUF4175"/>
    <property type="match status" value="1"/>
</dbReference>
<dbReference type="NCBIfam" id="TIGR02302">
    <property type="entry name" value="aProt_lowcomp"/>
    <property type="match status" value="1"/>
</dbReference>
<feature type="compositionally biased region" description="Gly residues" evidence="2">
    <location>
        <begin position="792"/>
        <end position="801"/>
    </location>
</feature>
<feature type="transmembrane region" description="Helical" evidence="3">
    <location>
        <begin position="44"/>
        <end position="64"/>
    </location>
</feature>
<feature type="region of interest" description="Disordered" evidence="2">
    <location>
        <begin position="252"/>
        <end position="271"/>
    </location>
</feature>
<evidence type="ECO:0000313" key="5">
    <source>
        <dbReference type="Proteomes" id="UP000555728"/>
    </source>
</evidence>
<name>A0A7W6RYX0_9PROT</name>
<sequence>MALMASRLALGWERAWQAFWPVLAMAGGVLAVLLSGVLPLLPGWLHLTVLLVLAAALLAVALRASRAWRWPSRAEALARLEGGGPGAHRPLTASADRLALGAQDPVSRALWRRHQALMAARARTLRVRPPRPRLAARDPRALRLVPLLLLFAALAAAWPDPVGRLGAALSPRLGAPVPPAVAQVWITPPAYTGQAPVYLEAHAGESPGAGAPAPAGGAGVPTIGPPALTVPAGGTVLALVRGGRGPAMLDLGAADDPRPLESAGSGGQRLEREVATGSRLRLTQGGAVLVDRPLRVSPDAPPSVAWTDDPSGDSRGRLTLSYRADDDHGVIDLAVTVRAAGEQVLGAPVDLALPPGATPGRTAVRDLSAHPWAGTPVTLALEATDARGQTGRSAAVALTLPERRFQHPVAQAVVDMRRALVMRPERAEAAAVGLSVLAEDRPAYGDSLAVFLSLKAAAARLVRAPDGRARTEDLALLWSIALALEDGTLTLARRELEQARQALREAVEDGADRAELARRLEAVREAMNRLMRDLAEALPLVNLPDLRLPMPEGTEMFSPEDVERMLDRLGDLDNLGAEEAARALLDQLDRMLQQLESARPPTAAEMRAMAEAAEMMQRLRDLAQRQRGLLDETFRQDRRGADRFGQPPAPPRPPGAPQPPQALPMPGAPGDSMQQWFDRQPPLSNQTPPAPSERLRDLEERQRALREALEDLMADLGDRTGQVPDQLGAADLAMREAEQALAQGEAGAAARAQGRALEALTQGQQQAMGQMMGPGGQPGPGGFGLLPMAPGQGLGPGGRPGLPGMMPRPGLGRDPFNRPAAGAADDDSVEVPSEPDTRRAHDILRELRRRANEADRPALERDYLDRLMDRF</sequence>
<feature type="region of interest" description="Disordered" evidence="2">
    <location>
        <begin position="792"/>
        <end position="871"/>
    </location>
</feature>
<dbReference type="AlphaFoldDB" id="A0A7W6RYX0"/>
<accession>A0A7W6RYX0</accession>
<feature type="compositionally biased region" description="Basic and acidic residues" evidence="2">
    <location>
        <begin position="835"/>
        <end position="871"/>
    </location>
</feature>
<keyword evidence="1" id="KW-0175">Coiled coil</keyword>
<evidence type="ECO:0000256" key="3">
    <source>
        <dbReference type="SAM" id="Phobius"/>
    </source>
</evidence>
<keyword evidence="3" id="KW-0812">Transmembrane</keyword>
<reference evidence="4 5" key="1">
    <citation type="submission" date="2020-08" db="EMBL/GenBank/DDBJ databases">
        <title>Genome sequencing of Purple Non-Sulfur Bacteria from various extreme environments.</title>
        <authorList>
            <person name="Mayer M."/>
        </authorList>
    </citation>
    <scope>NUCLEOTIDE SEQUENCE [LARGE SCALE GENOMIC DNA]</scope>
    <source>
        <strain evidence="4 5">JA135</strain>
    </source>
</reference>
<dbReference type="EMBL" id="JACIGI010000005">
    <property type="protein sequence ID" value="MBB4285102.1"/>
    <property type="molecule type" value="Genomic_DNA"/>
</dbReference>
<feature type="compositionally biased region" description="Polar residues" evidence="2">
    <location>
        <begin position="672"/>
        <end position="687"/>
    </location>
</feature>
<feature type="compositionally biased region" description="Basic and acidic residues" evidence="2">
    <location>
        <begin position="633"/>
        <end position="642"/>
    </location>
</feature>
<feature type="region of interest" description="Disordered" evidence="2">
    <location>
        <begin position="633"/>
        <end position="697"/>
    </location>
</feature>
<feature type="coiled-coil region" evidence="1">
    <location>
        <begin position="489"/>
        <end position="537"/>
    </location>
</feature>